<dbReference type="InterPro" id="IPR051050">
    <property type="entry name" value="Lipid_II_flippase_MurJ/MviN"/>
</dbReference>
<reference evidence="11 12" key="1">
    <citation type="submission" date="2020-04" db="EMBL/GenBank/DDBJ databases">
        <authorList>
            <person name="De Canck E."/>
        </authorList>
    </citation>
    <scope>NUCLEOTIDE SEQUENCE [LARGE SCALE GENOMIC DNA]</scope>
    <source>
        <strain evidence="11 12">LMG 29739</strain>
    </source>
</reference>
<dbReference type="InterPro" id="IPR004268">
    <property type="entry name" value="MurJ"/>
</dbReference>
<comment type="similarity">
    <text evidence="9">Belongs to the MurJ/MviN family.</text>
</comment>
<feature type="transmembrane region" description="Helical" evidence="10">
    <location>
        <begin position="345"/>
        <end position="366"/>
    </location>
</feature>
<evidence type="ECO:0000256" key="8">
    <source>
        <dbReference type="ARBA" id="ARBA00060041"/>
    </source>
</evidence>
<evidence type="ECO:0000256" key="6">
    <source>
        <dbReference type="ARBA" id="ARBA00022989"/>
    </source>
</evidence>
<feature type="transmembrane region" description="Helical" evidence="10">
    <location>
        <begin position="124"/>
        <end position="145"/>
    </location>
</feature>
<name>A0A6J5E3A3_9BURK</name>
<evidence type="ECO:0000256" key="10">
    <source>
        <dbReference type="SAM" id="Phobius"/>
    </source>
</evidence>
<evidence type="ECO:0000256" key="5">
    <source>
        <dbReference type="ARBA" id="ARBA00022984"/>
    </source>
</evidence>
<dbReference type="PANTHER" id="PTHR47019">
    <property type="entry name" value="LIPID II FLIPPASE MURJ"/>
    <property type="match status" value="1"/>
</dbReference>
<dbReference type="PRINTS" id="PR01806">
    <property type="entry name" value="VIRFACTRMVIN"/>
</dbReference>
<feature type="transmembrane region" description="Helical" evidence="10">
    <location>
        <begin position="373"/>
        <end position="397"/>
    </location>
</feature>
<feature type="transmembrane region" description="Helical" evidence="10">
    <location>
        <begin position="467"/>
        <end position="493"/>
    </location>
</feature>
<feature type="transmembrane region" description="Helical" evidence="10">
    <location>
        <begin position="265"/>
        <end position="284"/>
    </location>
</feature>
<feature type="transmembrane region" description="Helical" evidence="10">
    <location>
        <begin position="222"/>
        <end position="245"/>
    </location>
</feature>
<dbReference type="GO" id="GO:0034204">
    <property type="term" value="P:lipid translocation"/>
    <property type="evidence" value="ECO:0007669"/>
    <property type="project" value="TreeGrafter"/>
</dbReference>
<feature type="transmembrane region" description="Helical" evidence="10">
    <location>
        <begin position="38"/>
        <end position="57"/>
    </location>
</feature>
<feature type="transmembrane region" description="Helical" evidence="10">
    <location>
        <begin position="78"/>
        <end position="101"/>
    </location>
</feature>
<feature type="transmembrane region" description="Helical" evidence="10">
    <location>
        <begin position="403"/>
        <end position="421"/>
    </location>
</feature>
<evidence type="ECO:0000256" key="3">
    <source>
        <dbReference type="ARBA" id="ARBA00022692"/>
    </source>
</evidence>
<dbReference type="PANTHER" id="PTHR47019:SF1">
    <property type="entry name" value="LIPID II FLIPPASE MURJ"/>
    <property type="match status" value="1"/>
</dbReference>
<keyword evidence="12" id="KW-1185">Reference proteome</keyword>
<protein>
    <submittedName>
        <fullName evidence="11">Lipid II flippase MurJ</fullName>
    </submittedName>
</protein>
<proteinExistence type="inferred from homology"/>
<keyword evidence="7 10" id="KW-0472">Membrane</keyword>
<feature type="transmembrane region" description="Helical" evidence="10">
    <location>
        <begin position="7"/>
        <end position="32"/>
    </location>
</feature>
<feature type="transmembrane region" description="Helical" evidence="10">
    <location>
        <begin position="180"/>
        <end position="201"/>
    </location>
</feature>
<keyword evidence="2" id="KW-1003">Cell membrane</keyword>
<keyword evidence="5" id="KW-0573">Peptidoglycan synthesis</keyword>
<dbReference type="Proteomes" id="UP000494329">
    <property type="component" value="Unassembled WGS sequence"/>
</dbReference>
<dbReference type="GO" id="GO:0009252">
    <property type="term" value="P:peptidoglycan biosynthetic process"/>
    <property type="evidence" value="ECO:0007669"/>
    <property type="project" value="UniProtKB-KW"/>
</dbReference>
<keyword evidence="6 10" id="KW-1133">Transmembrane helix</keyword>
<feature type="transmembrane region" description="Helical" evidence="10">
    <location>
        <begin position="433"/>
        <end position="455"/>
    </location>
</feature>
<comment type="subcellular location">
    <subcellularLocation>
        <location evidence="1">Cell membrane</location>
        <topology evidence="1">Multi-pass membrane protein</topology>
    </subcellularLocation>
</comment>
<dbReference type="AlphaFoldDB" id="A0A6J5E3A3"/>
<dbReference type="EMBL" id="CADIKF010000024">
    <property type="protein sequence ID" value="CAB3759901.1"/>
    <property type="molecule type" value="Genomic_DNA"/>
</dbReference>
<dbReference type="GO" id="GO:0015648">
    <property type="term" value="F:lipid-linked peptidoglycan transporter activity"/>
    <property type="evidence" value="ECO:0007669"/>
    <property type="project" value="TreeGrafter"/>
</dbReference>
<gene>
    <name evidence="11" type="primary">murJ_1</name>
    <name evidence="11" type="ORF">LMG29739_03272</name>
</gene>
<keyword evidence="3 10" id="KW-0812">Transmembrane</keyword>
<evidence type="ECO:0000256" key="1">
    <source>
        <dbReference type="ARBA" id="ARBA00004651"/>
    </source>
</evidence>
<accession>A0A6J5E3A3</accession>
<comment type="function">
    <text evidence="8">Involved in peptidoglycan biosynthesis. Transports lipid-linked peptidoglycan precursors from the inner to the outer leaflet of the cytoplasmic membrane.</text>
</comment>
<evidence type="ECO:0000313" key="12">
    <source>
        <dbReference type="Proteomes" id="UP000494329"/>
    </source>
</evidence>
<evidence type="ECO:0000256" key="7">
    <source>
        <dbReference type="ARBA" id="ARBA00023136"/>
    </source>
</evidence>
<sequence length="498" mass="53090">MIQNARIVSVFTLLSQIVAFARTAIIASVFGVSTLIDAYNLSLVVPTLLAGVISGWMQVGFVGRYMECRRDTNEVAAVAFRTAMGGVLVAIAVASSLIMLIGNEPITAMLVPATSASTRVQADAALQIIAWSLVLITFSDYLGLILNCHGRFVAAAAAPIVNALVSAGLLFVWRQKTLDTLVWTLMLGWIAQLVVVALACARAGLWEFAWRRTAGDDVKSTLQLALPILPAVAFSNGTLVVINVFCSHLGEGAVAIYGYASKLHGALTQVLIVGIGTVLLPHLASLLADGQREQIEQLFRRIGRATMLIAVLAVAGVIMLGQPVIMVLLGRGRFDAATAASVNSAWTILSLSLFPFALATFFAKLFQAMRQPVLLSISALVSLVATTVACYFGQSFLGLRGVMLAPFVAQVAVLVYFLAMYKKKFGDAGFLPEWARAAALCVAMVVPSCVIDWLVRGYFDPLGREVAFGLRAVLFVGVFAVVVKLSGAFDWIARVNAS</sequence>
<feature type="transmembrane region" description="Helical" evidence="10">
    <location>
        <begin position="152"/>
        <end position="174"/>
    </location>
</feature>
<evidence type="ECO:0000313" key="11">
    <source>
        <dbReference type="EMBL" id="CAB3759901.1"/>
    </source>
</evidence>
<organism evidence="11 12">
    <name type="scientific">Paraburkholderia solisilvae</name>
    <dbReference type="NCBI Taxonomy" id="624376"/>
    <lineage>
        <taxon>Bacteria</taxon>
        <taxon>Pseudomonadati</taxon>
        <taxon>Pseudomonadota</taxon>
        <taxon>Betaproteobacteria</taxon>
        <taxon>Burkholderiales</taxon>
        <taxon>Burkholderiaceae</taxon>
        <taxon>Paraburkholderia</taxon>
    </lineage>
</organism>
<evidence type="ECO:0000256" key="4">
    <source>
        <dbReference type="ARBA" id="ARBA00022960"/>
    </source>
</evidence>
<dbReference type="Pfam" id="PF03023">
    <property type="entry name" value="MurJ"/>
    <property type="match status" value="1"/>
</dbReference>
<keyword evidence="4" id="KW-0133">Cell shape</keyword>
<evidence type="ECO:0000256" key="9">
    <source>
        <dbReference type="ARBA" id="ARBA00061532"/>
    </source>
</evidence>
<feature type="transmembrane region" description="Helical" evidence="10">
    <location>
        <begin position="305"/>
        <end position="325"/>
    </location>
</feature>
<dbReference type="GO" id="GO:0008360">
    <property type="term" value="P:regulation of cell shape"/>
    <property type="evidence" value="ECO:0007669"/>
    <property type="project" value="UniProtKB-KW"/>
</dbReference>
<dbReference type="GO" id="GO:0005886">
    <property type="term" value="C:plasma membrane"/>
    <property type="evidence" value="ECO:0007669"/>
    <property type="project" value="UniProtKB-SubCell"/>
</dbReference>
<evidence type="ECO:0000256" key="2">
    <source>
        <dbReference type="ARBA" id="ARBA00022475"/>
    </source>
</evidence>